<evidence type="ECO:0000313" key="3">
    <source>
        <dbReference type="EMBL" id="CAF4060842.1"/>
    </source>
</evidence>
<evidence type="ECO:0000313" key="4">
    <source>
        <dbReference type="Proteomes" id="UP000663829"/>
    </source>
</evidence>
<feature type="region of interest" description="Disordered" evidence="1">
    <location>
        <begin position="85"/>
        <end position="125"/>
    </location>
</feature>
<sequence length="202" mass="22984">MGAAENRMLTENQEKKKLQRRSKRESAVQTKVNLQSQPLSLSTTRETPLSVPNIEENQRIYSDTVIQEDEFEIDQLSDVLSNFSTDDLDNSHTNDDNDDNDFKSMDFEPILSNDDDASELQHSSPPLHRFTKQTIADVNRSLLTIIRRGRISKSTATDLLKFISSILPQPHNLPSTFDKLFASLDCSNQFTQHVKCSSCYSE</sequence>
<dbReference type="EMBL" id="CAJOBC010023904">
    <property type="protein sequence ID" value="CAF4060842.1"/>
    <property type="molecule type" value="Genomic_DNA"/>
</dbReference>
<protein>
    <submittedName>
        <fullName evidence="2">Uncharacterized protein</fullName>
    </submittedName>
</protein>
<organism evidence="2 4">
    <name type="scientific">Didymodactylos carnosus</name>
    <dbReference type="NCBI Taxonomy" id="1234261"/>
    <lineage>
        <taxon>Eukaryota</taxon>
        <taxon>Metazoa</taxon>
        <taxon>Spiralia</taxon>
        <taxon>Gnathifera</taxon>
        <taxon>Rotifera</taxon>
        <taxon>Eurotatoria</taxon>
        <taxon>Bdelloidea</taxon>
        <taxon>Philodinida</taxon>
        <taxon>Philodinidae</taxon>
        <taxon>Didymodactylos</taxon>
    </lineage>
</organism>
<comment type="caution">
    <text evidence="2">The sequence shown here is derived from an EMBL/GenBank/DDBJ whole genome shotgun (WGS) entry which is preliminary data.</text>
</comment>
<dbReference type="EMBL" id="CAJNOQ010011254">
    <property type="protein sequence ID" value="CAF1271967.1"/>
    <property type="molecule type" value="Genomic_DNA"/>
</dbReference>
<name>A0A815BCZ6_9BILA</name>
<evidence type="ECO:0000313" key="2">
    <source>
        <dbReference type="EMBL" id="CAF1271967.1"/>
    </source>
</evidence>
<evidence type="ECO:0000256" key="1">
    <source>
        <dbReference type="SAM" id="MobiDB-lite"/>
    </source>
</evidence>
<dbReference type="AlphaFoldDB" id="A0A815BCZ6"/>
<gene>
    <name evidence="2" type="ORF">GPM918_LOCUS27125</name>
    <name evidence="3" type="ORF">SRO942_LOCUS27399</name>
</gene>
<dbReference type="Proteomes" id="UP000663829">
    <property type="component" value="Unassembled WGS sequence"/>
</dbReference>
<feature type="region of interest" description="Disordered" evidence="1">
    <location>
        <begin position="1"/>
        <end position="49"/>
    </location>
</feature>
<keyword evidence="4" id="KW-1185">Reference proteome</keyword>
<dbReference type="Proteomes" id="UP000681722">
    <property type="component" value="Unassembled WGS sequence"/>
</dbReference>
<proteinExistence type="predicted"/>
<feature type="compositionally biased region" description="Basic and acidic residues" evidence="1">
    <location>
        <begin position="89"/>
        <end position="106"/>
    </location>
</feature>
<reference evidence="2" key="1">
    <citation type="submission" date="2021-02" db="EMBL/GenBank/DDBJ databases">
        <authorList>
            <person name="Nowell W R."/>
        </authorList>
    </citation>
    <scope>NUCLEOTIDE SEQUENCE</scope>
</reference>
<feature type="non-terminal residue" evidence="2">
    <location>
        <position position="1"/>
    </location>
</feature>
<feature type="compositionally biased region" description="Polar residues" evidence="1">
    <location>
        <begin position="27"/>
        <end position="47"/>
    </location>
</feature>
<accession>A0A815BCZ6</accession>